<dbReference type="STRING" id="1529.SAMN04487885_10883"/>
<dbReference type="GeneID" id="90546108"/>
<protein>
    <submittedName>
        <fullName evidence="2">YbbR domain-containing protein</fullName>
    </submittedName>
</protein>
<reference evidence="1 4" key="2">
    <citation type="submission" date="2018-03" db="EMBL/GenBank/DDBJ databases">
        <title>The uncultured portion of the human microbiome is neutrally assembled.</title>
        <authorList>
            <person name="Jeraldo P."/>
            <person name="Boardman L."/>
            <person name="White B.A."/>
            <person name="Nelson H."/>
            <person name="Goldenfeld N."/>
            <person name="Chia N."/>
        </authorList>
    </citation>
    <scope>NUCLEOTIDE SEQUENCE [LARGE SCALE GENOMIC DNA]</scope>
    <source>
        <strain evidence="1">CIM:MAG 903</strain>
    </source>
</reference>
<dbReference type="EMBL" id="FOOE01000008">
    <property type="protein sequence ID" value="SFF73103.1"/>
    <property type="molecule type" value="Genomic_DNA"/>
</dbReference>
<reference evidence="2 3" key="1">
    <citation type="submission" date="2016-10" db="EMBL/GenBank/DDBJ databases">
        <authorList>
            <person name="de Groot N.N."/>
        </authorList>
    </citation>
    <scope>NUCLEOTIDE SEQUENCE [LARGE SCALE GENOMIC DNA]</scope>
    <source>
        <strain evidence="2 3">NLAE-zl-G419</strain>
    </source>
</reference>
<dbReference type="InterPro" id="IPR053154">
    <property type="entry name" value="c-di-AMP_regulator"/>
</dbReference>
<accession>A0A1I2L2N9</accession>
<sequence length="402" mass="42875">MDARNKKQDILIKLICLLCSFGLWIYVSNVENPTITKTIKDVGVTILNEDVLTNSKLVMMPNQTFKVNVAIQGASSDVYAVKSEDFQLSVDLSSYALKKGDNTILVNIDKAPANVNIKQTETLKVTVVLDDLEEKSIPIKADINVSSKKGTYPSTPVVDPVNATISGPAQYVDKVESVVASGEAKDVENDVVLTLKLVAMDKNKRAIKEVTINPVTANVVVPIKKGKTVPVSIKTKGSLNSNLLMKSMEPSPSNVEITGDEAALNKITSIDTEAIDLSLITTSKDIMAKLKLPQGISLVNNTSGTVTIKFSIEGISQKTLNVPITINGVGDGLSASLDKESVSITIQGPSNILDGINELKGDIDASNLGEGTSEVAPNIKLPDGVTMVSMSPDKLKLTITKK</sequence>
<dbReference type="AlphaFoldDB" id="A0A1I2L2N9"/>
<proteinExistence type="predicted"/>
<name>A0A1I2L2N9_9CLOT</name>
<evidence type="ECO:0000313" key="3">
    <source>
        <dbReference type="Proteomes" id="UP000182135"/>
    </source>
</evidence>
<evidence type="ECO:0000313" key="2">
    <source>
        <dbReference type="EMBL" id="SFF73103.1"/>
    </source>
</evidence>
<dbReference type="Pfam" id="PF07949">
    <property type="entry name" value="YbbR"/>
    <property type="match status" value="4"/>
</dbReference>
<dbReference type="EMBL" id="QAMZ01000056">
    <property type="protein sequence ID" value="PWL51476.1"/>
    <property type="molecule type" value="Genomic_DNA"/>
</dbReference>
<evidence type="ECO:0000313" key="1">
    <source>
        <dbReference type="EMBL" id="PWL51476.1"/>
    </source>
</evidence>
<dbReference type="eggNOG" id="COG4856">
    <property type="taxonomic scope" value="Bacteria"/>
</dbReference>
<dbReference type="InterPro" id="IPR012505">
    <property type="entry name" value="YbbR"/>
</dbReference>
<evidence type="ECO:0000313" key="4">
    <source>
        <dbReference type="Proteomes" id="UP000246114"/>
    </source>
</evidence>
<keyword evidence="3" id="KW-1185">Reference proteome</keyword>
<dbReference type="PANTHER" id="PTHR37804:SF1">
    <property type="entry name" value="CDAA REGULATORY PROTEIN CDAR"/>
    <property type="match status" value="1"/>
</dbReference>
<gene>
    <name evidence="1" type="ORF">DBY38_14665</name>
    <name evidence="2" type="ORF">SAMN04487885_10883</name>
</gene>
<dbReference type="Gene3D" id="2.170.120.30">
    <property type="match status" value="2"/>
</dbReference>
<dbReference type="Gene3D" id="2.170.120.40">
    <property type="entry name" value="YbbR-like domain"/>
    <property type="match status" value="2"/>
</dbReference>
<dbReference type="PANTHER" id="PTHR37804">
    <property type="entry name" value="CDAA REGULATORY PROTEIN CDAR"/>
    <property type="match status" value="1"/>
</dbReference>
<dbReference type="Proteomes" id="UP000246114">
    <property type="component" value="Unassembled WGS sequence"/>
</dbReference>
<organism evidence="2 3">
    <name type="scientific">Clostridium cadaveris</name>
    <dbReference type="NCBI Taxonomy" id="1529"/>
    <lineage>
        <taxon>Bacteria</taxon>
        <taxon>Bacillati</taxon>
        <taxon>Bacillota</taxon>
        <taxon>Clostridia</taxon>
        <taxon>Eubacteriales</taxon>
        <taxon>Clostridiaceae</taxon>
        <taxon>Clostridium</taxon>
    </lineage>
</organism>
<dbReference type="RefSeq" id="WP_027637780.1">
    <property type="nucleotide sequence ID" value="NZ_BAAACD010000008.1"/>
</dbReference>
<dbReference type="Proteomes" id="UP000182135">
    <property type="component" value="Unassembled WGS sequence"/>
</dbReference>
<dbReference type="OrthoDB" id="2111604at2"/>